<comment type="caution">
    <text evidence="1">The sequence shown here is derived from an EMBL/GenBank/DDBJ whole genome shotgun (WGS) entry which is preliminary data.</text>
</comment>
<reference evidence="1 2" key="1">
    <citation type="submission" date="2021-04" db="EMBL/GenBank/DDBJ databases">
        <title>Draft genome sequence of Paenibacillus cisolokensis, LC2-13A.</title>
        <authorList>
            <person name="Uke A."/>
            <person name="Chhe C."/>
            <person name="Baramee S."/>
            <person name="Kosugi A."/>
        </authorList>
    </citation>
    <scope>NUCLEOTIDE SEQUENCE [LARGE SCALE GENOMIC DNA]</scope>
    <source>
        <strain evidence="1 2">LC2-13A</strain>
    </source>
</reference>
<accession>A0ABQ4N5K2</accession>
<dbReference type="EMBL" id="BOVJ01000064">
    <property type="protein sequence ID" value="GIQ63495.1"/>
    <property type="molecule type" value="Genomic_DNA"/>
</dbReference>
<sequence length="77" mass="8708">MQRFKTVYAKSKKTIDTIEDTVVTCIYIHLTLTERSRTVMKAINVFISLGHLHDSARNFILPNVTALTPDLSDSNRG</sequence>
<evidence type="ECO:0000313" key="2">
    <source>
        <dbReference type="Proteomes" id="UP000680304"/>
    </source>
</evidence>
<organism evidence="1 2">
    <name type="scientific">Paenibacillus cisolokensis</name>
    <dbReference type="NCBI Taxonomy" id="1658519"/>
    <lineage>
        <taxon>Bacteria</taxon>
        <taxon>Bacillati</taxon>
        <taxon>Bacillota</taxon>
        <taxon>Bacilli</taxon>
        <taxon>Bacillales</taxon>
        <taxon>Paenibacillaceae</taxon>
        <taxon>Paenibacillus</taxon>
    </lineage>
</organism>
<name>A0ABQ4N5K2_9BACL</name>
<dbReference type="Proteomes" id="UP000680304">
    <property type="component" value="Unassembled WGS sequence"/>
</dbReference>
<protein>
    <submittedName>
        <fullName evidence="1">Uncharacterized protein</fullName>
    </submittedName>
</protein>
<gene>
    <name evidence="1" type="ORF">PACILC2_20630</name>
</gene>
<keyword evidence="2" id="KW-1185">Reference proteome</keyword>
<proteinExistence type="predicted"/>
<evidence type="ECO:0000313" key="1">
    <source>
        <dbReference type="EMBL" id="GIQ63495.1"/>
    </source>
</evidence>